<feature type="domain" description="Ketoreductase" evidence="3">
    <location>
        <begin position="9"/>
        <end position="212"/>
    </location>
</feature>
<dbReference type="GO" id="GO:0016491">
    <property type="term" value="F:oxidoreductase activity"/>
    <property type="evidence" value="ECO:0007669"/>
    <property type="project" value="UniProtKB-KW"/>
</dbReference>
<dbReference type="AlphaFoldDB" id="A0A9X3EU91"/>
<dbReference type="Pfam" id="PF13561">
    <property type="entry name" value="adh_short_C2"/>
    <property type="match status" value="1"/>
</dbReference>
<proteinExistence type="inferred from homology"/>
<dbReference type="PANTHER" id="PTHR43639:SF1">
    <property type="entry name" value="SHORT-CHAIN DEHYDROGENASE_REDUCTASE FAMILY PROTEIN"/>
    <property type="match status" value="1"/>
</dbReference>
<organism evidence="4 5">
    <name type="scientific">Nannocystis pusilla</name>
    <dbReference type="NCBI Taxonomy" id="889268"/>
    <lineage>
        <taxon>Bacteria</taxon>
        <taxon>Pseudomonadati</taxon>
        <taxon>Myxococcota</taxon>
        <taxon>Polyangia</taxon>
        <taxon>Nannocystales</taxon>
        <taxon>Nannocystaceae</taxon>
        <taxon>Nannocystis</taxon>
    </lineage>
</organism>
<dbReference type="PRINTS" id="PR00080">
    <property type="entry name" value="SDRFAMILY"/>
</dbReference>
<dbReference type="CDD" id="cd05233">
    <property type="entry name" value="SDR_c"/>
    <property type="match status" value="1"/>
</dbReference>
<sequence>MHETNDSPRTVLITGGSRGIGAATARLAARAGYRVCINYVADDARAREVVADCRACGVDAIAVQADVAAPADVERLFAACERDLGALTHLVNNAGIIGAPARVEDVTAATVHSVLAVNVAGPILCTQQAIRRMSTERGGRGGAIVNVSSIAAVTGSPGEYVHYAASKAALETFTIGVAREVGPLGIRVNAVQPGTTDTEIHARSGNPDRPAMVARIAPLRRVAAADEVAEAILWLLSDRASYVSGAVVKVTGGL</sequence>
<dbReference type="SMART" id="SM00822">
    <property type="entry name" value="PKS_KR"/>
    <property type="match status" value="1"/>
</dbReference>
<dbReference type="Proteomes" id="UP001150924">
    <property type="component" value="Unassembled WGS sequence"/>
</dbReference>
<evidence type="ECO:0000313" key="4">
    <source>
        <dbReference type="EMBL" id="MCY1009390.1"/>
    </source>
</evidence>
<dbReference type="SUPFAM" id="SSF51735">
    <property type="entry name" value="NAD(P)-binding Rossmann-fold domains"/>
    <property type="match status" value="1"/>
</dbReference>
<dbReference type="InterPro" id="IPR036291">
    <property type="entry name" value="NAD(P)-bd_dom_sf"/>
</dbReference>
<evidence type="ECO:0000256" key="1">
    <source>
        <dbReference type="ARBA" id="ARBA00006484"/>
    </source>
</evidence>
<dbReference type="InterPro" id="IPR020904">
    <property type="entry name" value="Sc_DH/Rdtase_CS"/>
</dbReference>
<name>A0A9X3EU91_9BACT</name>
<evidence type="ECO:0000313" key="5">
    <source>
        <dbReference type="Proteomes" id="UP001150924"/>
    </source>
</evidence>
<reference evidence="4" key="1">
    <citation type="submission" date="2022-11" db="EMBL/GenBank/DDBJ databases">
        <title>Minimal conservation of predation-associated metabolite biosynthetic gene clusters underscores biosynthetic potential of Myxococcota including descriptions for ten novel species: Archangium lansinium sp. nov., Myxococcus landrumus sp. nov., Nannocystis bai.</title>
        <authorList>
            <person name="Ahearne A."/>
            <person name="Stevens C."/>
            <person name="Phillips K."/>
        </authorList>
    </citation>
    <scope>NUCLEOTIDE SEQUENCE</scope>
    <source>
        <strain evidence="4">Na p29</strain>
    </source>
</reference>
<protein>
    <submittedName>
        <fullName evidence="4">SDR family oxidoreductase</fullName>
    </submittedName>
</protein>
<comment type="caution">
    <text evidence="4">The sequence shown here is derived from an EMBL/GenBank/DDBJ whole genome shotgun (WGS) entry which is preliminary data.</text>
</comment>
<gene>
    <name evidence="4" type="ORF">OV079_28265</name>
</gene>
<dbReference type="RefSeq" id="WP_267772057.1">
    <property type="nucleotide sequence ID" value="NZ_JAPNKE010000002.1"/>
</dbReference>
<comment type="similarity">
    <text evidence="1">Belongs to the short-chain dehydrogenases/reductases (SDR) family.</text>
</comment>
<evidence type="ECO:0000259" key="3">
    <source>
        <dbReference type="SMART" id="SM00822"/>
    </source>
</evidence>
<dbReference type="PROSITE" id="PS00061">
    <property type="entry name" value="ADH_SHORT"/>
    <property type="match status" value="1"/>
</dbReference>
<evidence type="ECO:0000256" key="2">
    <source>
        <dbReference type="ARBA" id="ARBA00023002"/>
    </source>
</evidence>
<dbReference type="FunFam" id="3.40.50.720:FF:000084">
    <property type="entry name" value="Short-chain dehydrogenase reductase"/>
    <property type="match status" value="1"/>
</dbReference>
<dbReference type="Gene3D" id="3.40.50.720">
    <property type="entry name" value="NAD(P)-binding Rossmann-like Domain"/>
    <property type="match status" value="1"/>
</dbReference>
<dbReference type="InterPro" id="IPR057326">
    <property type="entry name" value="KR_dom"/>
</dbReference>
<keyword evidence="2" id="KW-0560">Oxidoreductase</keyword>
<dbReference type="PANTHER" id="PTHR43639">
    <property type="entry name" value="OXIDOREDUCTASE, SHORT-CHAIN DEHYDROGENASE/REDUCTASE FAMILY (AFU_ORTHOLOGUE AFUA_5G02870)"/>
    <property type="match status" value="1"/>
</dbReference>
<dbReference type="EMBL" id="JAPNKE010000002">
    <property type="protein sequence ID" value="MCY1009390.1"/>
    <property type="molecule type" value="Genomic_DNA"/>
</dbReference>
<keyword evidence="5" id="KW-1185">Reference proteome</keyword>
<dbReference type="InterPro" id="IPR002347">
    <property type="entry name" value="SDR_fam"/>
</dbReference>
<accession>A0A9X3EU91</accession>
<dbReference type="PRINTS" id="PR00081">
    <property type="entry name" value="GDHRDH"/>
</dbReference>